<evidence type="ECO:0000313" key="4">
    <source>
        <dbReference type="Proteomes" id="UP000059542"/>
    </source>
</evidence>
<name>A0A0U4ANJ8_9BACT</name>
<dbReference type="EMBL" id="CP013909">
    <property type="protein sequence ID" value="ALW85120.1"/>
    <property type="molecule type" value="Genomic_DNA"/>
</dbReference>
<feature type="signal peptide" evidence="1">
    <location>
        <begin position="1"/>
        <end position="22"/>
    </location>
</feature>
<sequence>MPWLLGLLAWLLLAASAAGAQALPLDEQGRVGFAEVVLADSLRAATLYAHAKTWLRRRGYELAEADSVAGRLVGAHAFGVYDRGYITKRLHGKVHYRLTVEVKDGRYRSQFTDFSFAYYREDRTAHALPTGQTKPLEDATAPGWQKLWETHRHDALLTVTSLADELKTAMLNVPKPKALPVSRAADW</sequence>
<dbReference type="Pfam" id="PF14730">
    <property type="entry name" value="DUF4468"/>
    <property type="match status" value="1"/>
</dbReference>
<organism evidence="3 4">
    <name type="scientific">Hymenobacter sedentarius</name>
    <dbReference type="NCBI Taxonomy" id="1411621"/>
    <lineage>
        <taxon>Bacteria</taxon>
        <taxon>Pseudomonadati</taxon>
        <taxon>Bacteroidota</taxon>
        <taxon>Cytophagia</taxon>
        <taxon>Cytophagales</taxon>
        <taxon>Hymenobacteraceae</taxon>
        <taxon>Hymenobacter</taxon>
    </lineage>
</organism>
<dbReference type="Proteomes" id="UP000059542">
    <property type="component" value="Chromosome"/>
</dbReference>
<accession>A0A0U4ANJ8</accession>
<dbReference type="KEGG" id="hyg:AUC43_08455"/>
<proteinExistence type="predicted"/>
<feature type="chain" id="PRO_5006846802" description="DUF4468 domain-containing protein" evidence="1">
    <location>
        <begin position="23"/>
        <end position="187"/>
    </location>
</feature>
<dbReference type="STRING" id="1411621.AUC43_08455"/>
<evidence type="ECO:0000256" key="1">
    <source>
        <dbReference type="SAM" id="SignalP"/>
    </source>
</evidence>
<dbReference type="Gene3D" id="3.30.530.80">
    <property type="match status" value="1"/>
</dbReference>
<dbReference type="AlphaFoldDB" id="A0A0U4ANJ8"/>
<feature type="domain" description="DUF4468" evidence="2">
    <location>
        <begin position="33"/>
        <end position="116"/>
    </location>
</feature>
<evidence type="ECO:0000313" key="3">
    <source>
        <dbReference type="EMBL" id="ALW85120.1"/>
    </source>
</evidence>
<keyword evidence="4" id="KW-1185">Reference proteome</keyword>
<keyword evidence="1" id="KW-0732">Signal</keyword>
<gene>
    <name evidence="3" type="ORF">AUC43_08455</name>
</gene>
<protein>
    <recommendedName>
        <fullName evidence="2">DUF4468 domain-containing protein</fullName>
    </recommendedName>
</protein>
<dbReference type="InterPro" id="IPR027823">
    <property type="entry name" value="DUF4468"/>
</dbReference>
<reference evidence="3 4" key="1">
    <citation type="submission" date="2015-12" db="EMBL/GenBank/DDBJ databases">
        <authorList>
            <person name="Shamseldin A."/>
            <person name="Moawad H."/>
            <person name="Abd El-Rahim W.M."/>
            <person name="Sadowsky M.J."/>
        </authorList>
    </citation>
    <scope>NUCLEOTIDE SEQUENCE [LARGE SCALE GENOMIC DNA]</scope>
    <source>
        <strain evidence="3 4">DG5B</strain>
    </source>
</reference>
<evidence type="ECO:0000259" key="2">
    <source>
        <dbReference type="Pfam" id="PF14730"/>
    </source>
</evidence>